<dbReference type="Pfam" id="PF01757">
    <property type="entry name" value="Acyl_transf_3"/>
    <property type="match status" value="1"/>
</dbReference>
<dbReference type="PANTHER" id="PTHR23028:SF134">
    <property type="entry name" value="PUTATIVE (AFU_ORTHOLOGUE AFUA_4G08520)-RELATED"/>
    <property type="match status" value="1"/>
</dbReference>
<organism evidence="3 4">
    <name type="scientific">Ancylobacter polymorphus</name>
    <dbReference type="NCBI Taxonomy" id="223390"/>
    <lineage>
        <taxon>Bacteria</taxon>
        <taxon>Pseudomonadati</taxon>
        <taxon>Pseudomonadota</taxon>
        <taxon>Alphaproteobacteria</taxon>
        <taxon>Hyphomicrobiales</taxon>
        <taxon>Xanthobacteraceae</taxon>
        <taxon>Ancylobacter</taxon>
    </lineage>
</organism>
<dbReference type="AlphaFoldDB" id="A0A9E6ZZ29"/>
<evidence type="ECO:0000313" key="3">
    <source>
        <dbReference type="EMBL" id="UOK72837.1"/>
    </source>
</evidence>
<keyword evidence="1" id="KW-0812">Transmembrane</keyword>
<feature type="transmembrane region" description="Helical" evidence="1">
    <location>
        <begin position="70"/>
        <end position="94"/>
    </location>
</feature>
<evidence type="ECO:0000259" key="2">
    <source>
        <dbReference type="Pfam" id="PF01757"/>
    </source>
</evidence>
<accession>A0A9E6ZZ29</accession>
<keyword evidence="1" id="KW-1133">Transmembrane helix</keyword>
<sequence>MPPRPALVAPTVATPAAPAVVPSQRVLCLDGLRGVAACSVVAFHFFYAFTPAPFTDWGRTGFGPWDTPLAVLWNGHFAVALFFVLSGFVLAASAPRSAREAPALIGLRYLRLALPALVSSALAWAWLNGFPEAAREVQAMTGSRWFRWTYQPPIPPFDQALWEGGIGVFLTGTTRFNNPLWTMQAEFFGSVLIYGSYALLPGRARPPAMALGALVLAVLGQFSLAAFCGGALVYEFRHLLRDHKRGGALLGLLGLVLGATYPGHSSEGGLIPLLQSFLGVDGPRQIGAVMVLVALLITPPVRRLFESAPLQRLGALSFPLYLVHVPLIVAPACAFYARFGPLEPAALAGLFAATFLAALALATLFLVAVERPVLAGLRTLRARLRRRPAPG</sequence>
<keyword evidence="3" id="KW-0808">Transferase</keyword>
<protein>
    <submittedName>
        <fullName evidence="3">Acyltransferase</fullName>
    </submittedName>
</protein>
<dbReference type="RefSeq" id="WP_244450532.1">
    <property type="nucleotide sequence ID" value="NZ_CP083239.1"/>
</dbReference>
<feature type="transmembrane region" description="Helical" evidence="1">
    <location>
        <begin position="345"/>
        <end position="369"/>
    </location>
</feature>
<dbReference type="KEGG" id="apol:K9D25_09120"/>
<keyword evidence="1" id="KW-0472">Membrane</keyword>
<dbReference type="InterPro" id="IPR050879">
    <property type="entry name" value="Acyltransferase_3"/>
</dbReference>
<feature type="transmembrane region" description="Helical" evidence="1">
    <location>
        <begin position="284"/>
        <end position="301"/>
    </location>
</feature>
<dbReference type="GO" id="GO:0016747">
    <property type="term" value="F:acyltransferase activity, transferring groups other than amino-acyl groups"/>
    <property type="evidence" value="ECO:0007669"/>
    <property type="project" value="InterPro"/>
</dbReference>
<evidence type="ECO:0000313" key="4">
    <source>
        <dbReference type="Proteomes" id="UP000831684"/>
    </source>
</evidence>
<dbReference type="InterPro" id="IPR002656">
    <property type="entry name" value="Acyl_transf_3_dom"/>
</dbReference>
<feature type="transmembrane region" description="Helical" evidence="1">
    <location>
        <begin position="209"/>
        <end position="234"/>
    </location>
</feature>
<evidence type="ECO:0000256" key="1">
    <source>
        <dbReference type="SAM" id="Phobius"/>
    </source>
</evidence>
<dbReference type="PANTHER" id="PTHR23028">
    <property type="entry name" value="ACETYLTRANSFERASE"/>
    <property type="match status" value="1"/>
</dbReference>
<feature type="transmembrane region" description="Helical" evidence="1">
    <location>
        <begin position="106"/>
        <end position="127"/>
    </location>
</feature>
<feature type="transmembrane region" description="Helical" evidence="1">
    <location>
        <begin position="32"/>
        <end position="50"/>
    </location>
</feature>
<feature type="domain" description="Acyltransferase 3" evidence="2">
    <location>
        <begin position="28"/>
        <end position="362"/>
    </location>
</feature>
<reference evidence="3" key="1">
    <citation type="submission" date="2021-09" db="EMBL/GenBank/DDBJ databases">
        <title>Network and meta-omics reveal the key degrader and cooperation patterns in an efficient 1,4-dioxane-degrading microbial community.</title>
        <authorList>
            <person name="Dai C."/>
        </authorList>
    </citation>
    <scope>NUCLEOTIDE SEQUENCE</scope>
    <source>
        <strain evidence="3">ZM13</strain>
    </source>
</reference>
<feature type="transmembrane region" description="Helical" evidence="1">
    <location>
        <begin position="313"/>
        <end position="339"/>
    </location>
</feature>
<dbReference type="EMBL" id="CP083239">
    <property type="protein sequence ID" value="UOK72837.1"/>
    <property type="molecule type" value="Genomic_DNA"/>
</dbReference>
<proteinExistence type="predicted"/>
<gene>
    <name evidence="3" type="ORF">K9D25_09120</name>
</gene>
<keyword evidence="3" id="KW-0012">Acyltransferase</keyword>
<dbReference type="Proteomes" id="UP000831684">
    <property type="component" value="Chromosome"/>
</dbReference>
<feature type="transmembrane region" description="Helical" evidence="1">
    <location>
        <begin position="246"/>
        <end position="264"/>
    </location>
</feature>
<name>A0A9E6ZZ29_9HYPH</name>